<dbReference type="Proteomes" id="UP001283361">
    <property type="component" value="Unassembled WGS sequence"/>
</dbReference>
<keyword evidence="1" id="KW-0732">Signal</keyword>
<dbReference type="Pfam" id="PF01835">
    <property type="entry name" value="MG2"/>
    <property type="match status" value="1"/>
</dbReference>
<dbReference type="GO" id="GO:0004866">
    <property type="term" value="F:endopeptidase inhibitor activity"/>
    <property type="evidence" value="ECO:0007669"/>
    <property type="project" value="InterPro"/>
</dbReference>
<dbReference type="EMBL" id="JAWDGP010005444">
    <property type="protein sequence ID" value="KAK3756908.1"/>
    <property type="molecule type" value="Genomic_DNA"/>
</dbReference>
<accession>A0AAE0YTG7</accession>
<keyword evidence="6" id="KW-1185">Reference proteome</keyword>
<protein>
    <recommendedName>
        <fullName evidence="4">Macroglobulin domain-containing protein</fullName>
    </recommendedName>
</protein>
<dbReference type="InterPro" id="IPR002890">
    <property type="entry name" value="MG2"/>
</dbReference>
<evidence type="ECO:0000313" key="5">
    <source>
        <dbReference type="EMBL" id="KAK3756908.1"/>
    </source>
</evidence>
<dbReference type="Gene3D" id="2.60.40.1930">
    <property type="match status" value="1"/>
</dbReference>
<feature type="domain" description="Macroglobulin" evidence="4">
    <location>
        <begin position="125"/>
        <end position="202"/>
    </location>
</feature>
<dbReference type="PANTHER" id="PTHR11412:SF136">
    <property type="entry name" value="CD109 ANTIGEN"/>
    <property type="match status" value="1"/>
</dbReference>
<evidence type="ECO:0000256" key="3">
    <source>
        <dbReference type="ARBA" id="ARBA00023180"/>
    </source>
</evidence>
<dbReference type="AlphaFoldDB" id="A0AAE0YTG7"/>
<name>A0AAE0YTG7_9GAST</name>
<reference evidence="5" key="1">
    <citation type="journal article" date="2023" name="G3 (Bethesda)">
        <title>A reference genome for the long-term kleptoplast-retaining sea slug Elysia crispata morphotype clarki.</title>
        <authorList>
            <person name="Eastman K.E."/>
            <person name="Pendleton A.L."/>
            <person name="Shaikh M.A."/>
            <person name="Suttiyut T."/>
            <person name="Ogas R."/>
            <person name="Tomko P."/>
            <person name="Gavelis G."/>
            <person name="Widhalm J.R."/>
            <person name="Wisecaver J.H."/>
        </authorList>
    </citation>
    <scope>NUCLEOTIDE SEQUENCE</scope>
    <source>
        <strain evidence="5">ECLA1</strain>
    </source>
</reference>
<evidence type="ECO:0000259" key="4">
    <source>
        <dbReference type="Pfam" id="PF01835"/>
    </source>
</evidence>
<keyword evidence="2" id="KW-0882">Thioester bond</keyword>
<dbReference type="FunFam" id="2.60.40.1930:FF:000001">
    <property type="entry name" value="CD109 isoform 3"/>
    <property type="match status" value="1"/>
</dbReference>
<comment type="caution">
    <text evidence="5">The sequence shown here is derived from an EMBL/GenBank/DDBJ whole genome shotgun (WGS) entry which is preliminary data.</text>
</comment>
<evidence type="ECO:0000256" key="1">
    <source>
        <dbReference type="ARBA" id="ARBA00022729"/>
    </source>
</evidence>
<keyword evidence="3" id="KW-0325">Glycoprotein</keyword>
<dbReference type="Gene3D" id="2.60.40.2950">
    <property type="match status" value="1"/>
</dbReference>
<proteinExistence type="predicted"/>
<evidence type="ECO:0000256" key="2">
    <source>
        <dbReference type="ARBA" id="ARBA00022966"/>
    </source>
</evidence>
<dbReference type="InterPro" id="IPR050473">
    <property type="entry name" value="A2M/Complement_sys"/>
</dbReference>
<evidence type="ECO:0000313" key="6">
    <source>
        <dbReference type="Proteomes" id="UP001283361"/>
    </source>
</evidence>
<organism evidence="5 6">
    <name type="scientific">Elysia crispata</name>
    <name type="common">lettuce slug</name>
    <dbReference type="NCBI Taxonomy" id="231223"/>
    <lineage>
        <taxon>Eukaryota</taxon>
        <taxon>Metazoa</taxon>
        <taxon>Spiralia</taxon>
        <taxon>Lophotrochozoa</taxon>
        <taxon>Mollusca</taxon>
        <taxon>Gastropoda</taxon>
        <taxon>Heterobranchia</taxon>
        <taxon>Euthyneura</taxon>
        <taxon>Panpulmonata</taxon>
        <taxon>Sacoglossa</taxon>
        <taxon>Placobranchoidea</taxon>
        <taxon>Plakobranchidae</taxon>
        <taxon>Elysia</taxon>
    </lineage>
</organism>
<sequence length="215" mass="23524">MVVATATSITQASNYSSGTYVMMSPSQLRPNSDFTVSVNILKAPQDVDVTATIHKDVKSIFYQSVRSAPVASAQGTFQAGNPGTLHLKIPGSITKTSYTLTVEGAGGLTFTNSTTLDYSSKEFSLFIQTDKGIYKAGDTVNFRVLGMYSDFKPYLKPLHIRIYDKDSNKIVQWLNVRPKDGVVTQKLKLSSQPTLGDWKISVLASVRMALTLLKK</sequence>
<dbReference type="PANTHER" id="PTHR11412">
    <property type="entry name" value="MACROGLOBULIN / COMPLEMENT"/>
    <property type="match status" value="1"/>
</dbReference>
<gene>
    <name evidence="5" type="ORF">RRG08_048499</name>
</gene>